<evidence type="ECO:0000313" key="3">
    <source>
        <dbReference type="EMBL" id="KAK1288563.1"/>
    </source>
</evidence>
<dbReference type="Gene3D" id="3.80.10.10">
    <property type="entry name" value="Ribonuclease Inhibitor"/>
    <property type="match status" value="2"/>
</dbReference>
<dbReference type="Pfam" id="PF23598">
    <property type="entry name" value="LRR_14"/>
    <property type="match status" value="1"/>
</dbReference>
<keyword evidence="4" id="KW-1185">Reference proteome</keyword>
<evidence type="ECO:0000313" key="4">
    <source>
        <dbReference type="Proteomes" id="UP001180020"/>
    </source>
</evidence>
<sequence length="436" mass="49698">MVQMVEKDFGYYFDICAHDTCRVHDLMRELAILKATQTRFLSTKPLTDARRLTICETAGKEEAAIGDQPIFENLRTILAFGTESKNPKSICNRSPRVRVLHASCCEIDNVHDFCRKHPHLRYLDVQFITIHGNVIKDISCLYHLQTLSISSVYGKAANISQLRNLRHLILKDTDIRLDGLCGAKNLQTLDGIRAGDWIESSLSKLTNLRTLKIDECKESHGKALAESLVRLKCLVTLHLDAGENIGLPSLCTLSSLVNLRGLQLEGPYLEISLFGPVPKSHEELPRHLSTLILSGVCDPKHYPIEMLGKLTCLRSLHISETSYYPRDDYEVWHMKHGDFPHLQILKLTCMKRLREWIIEDGALQQLHYLRISGCDELKMLPDGLRLISTLRKLSFMIRTGTPLEGRVEKETGDDWDKIKHVPLIDVEYQPQEISSW</sequence>
<protein>
    <submittedName>
        <fullName evidence="3">Disease resistance protein</fullName>
    </submittedName>
</protein>
<dbReference type="InterPro" id="IPR032675">
    <property type="entry name" value="LRR_dom_sf"/>
</dbReference>
<name>A0AAV9CK08_ACOCL</name>
<evidence type="ECO:0000259" key="2">
    <source>
        <dbReference type="Pfam" id="PF23598"/>
    </source>
</evidence>
<accession>A0AAV9CK08</accession>
<dbReference type="InterPro" id="IPR055414">
    <property type="entry name" value="LRR_R13L4/SHOC2-like"/>
</dbReference>
<dbReference type="PANTHER" id="PTHR47186">
    <property type="entry name" value="LEUCINE-RICH REPEAT-CONTAINING PROTEIN 57"/>
    <property type="match status" value="1"/>
</dbReference>
<organism evidence="3 4">
    <name type="scientific">Acorus calamus</name>
    <name type="common">Sweet flag</name>
    <dbReference type="NCBI Taxonomy" id="4465"/>
    <lineage>
        <taxon>Eukaryota</taxon>
        <taxon>Viridiplantae</taxon>
        <taxon>Streptophyta</taxon>
        <taxon>Embryophyta</taxon>
        <taxon>Tracheophyta</taxon>
        <taxon>Spermatophyta</taxon>
        <taxon>Magnoliopsida</taxon>
        <taxon>Liliopsida</taxon>
        <taxon>Acoraceae</taxon>
        <taxon>Acorus</taxon>
    </lineage>
</organism>
<reference evidence="3" key="1">
    <citation type="journal article" date="2023" name="Nat. Commun.">
        <title>Diploid and tetraploid genomes of Acorus and the evolution of monocots.</title>
        <authorList>
            <person name="Ma L."/>
            <person name="Liu K.W."/>
            <person name="Li Z."/>
            <person name="Hsiao Y.Y."/>
            <person name="Qi Y."/>
            <person name="Fu T."/>
            <person name="Tang G.D."/>
            <person name="Zhang D."/>
            <person name="Sun W.H."/>
            <person name="Liu D.K."/>
            <person name="Li Y."/>
            <person name="Chen G.Z."/>
            <person name="Liu X.D."/>
            <person name="Liao X.Y."/>
            <person name="Jiang Y.T."/>
            <person name="Yu X."/>
            <person name="Hao Y."/>
            <person name="Huang J."/>
            <person name="Zhao X.W."/>
            <person name="Ke S."/>
            <person name="Chen Y.Y."/>
            <person name="Wu W.L."/>
            <person name="Hsu J.L."/>
            <person name="Lin Y.F."/>
            <person name="Huang M.D."/>
            <person name="Li C.Y."/>
            <person name="Huang L."/>
            <person name="Wang Z.W."/>
            <person name="Zhao X."/>
            <person name="Zhong W.Y."/>
            <person name="Peng D.H."/>
            <person name="Ahmad S."/>
            <person name="Lan S."/>
            <person name="Zhang J.S."/>
            <person name="Tsai W.C."/>
            <person name="Van de Peer Y."/>
            <person name="Liu Z.J."/>
        </authorList>
    </citation>
    <scope>NUCLEOTIDE SEQUENCE</scope>
    <source>
        <strain evidence="3">CP</strain>
    </source>
</reference>
<comment type="caution">
    <text evidence="3">The sequence shown here is derived from an EMBL/GenBank/DDBJ whole genome shotgun (WGS) entry which is preliminary data.</text>
</comment>
<dbReference type="PANTHER" id="PTHR47186:SF50">
    <property type="entry name" value="FBD DOMAIN-CONTAINING PROTEIN"/>
    <property type="match status" value="1"/>
</dbReference>
<dbReference type="AlphaFoldDB" id="A0AAV9CK08"/>
<gene>
    <name evidence="3" type="ORF">QJS10_CPB19g00255</name>
</gene>
<dbReference type="Proteomes" id="UP001180020">
    <property type="component" value="Unassembled WGS sequence"/>
</dbReference>
<feature type="domain" description="Disease resistance R13L4/SHOC-2-like LRR" evidence="2">
    <location>
        <begin position="74"/>
        <end position="403"/>
    </location>
</feature>
<dbReference type="EMBL" id="JAUJYO010000019">
    <property type="protein sequence ID" value="KAK1288563.1"/>
    <property type="molecule type" value="Genomic_DNA"/>
</dbReference>
<keyword evidence="1" id="KW-0677">Repeat</keyword>
<proteinExistence type="predicted"/>
<reference evidence="3" key="2">
    <citation type="submission" date="2023-06" db="EMBL/GenBank/DDBJ databases">
        <authorList>
            <person name="Ma L."/>
            <person name="Liu K.-W."/>
            <person name="Li Z."/>
            <person name="Hsiao Y.-Y."/>
            <person name="Qi Y."/>
            <person name="Fu T."/>
            <person name="Tang G."/>
            <person name="Zhang D."/>
            <person name="Sun W.-H."/>
            <person name="Liu D.-K."/>
            <person name="Li Y."/>
            <person name="Chen G.-Z."/>
            <person name="Liu X.-D."/>
            <person name="Liao X.-Y."/>
            <person name="Jiang Y.-T."/>
            <person name="Yu X."/>
            <person name="Hao Y."/>
            <person name="Huang J."/>
            <person name="Zhao X.-W."/>
            <person name="Ke S."/>
            <person name="Chen Y.-Y."/>
            <person name="Wu W.-L."/>
            <person name="Hsu J.-L."/>
            <person name="Lin Y.-F."/>
            <person name="Huang M.-D."/>
            <person name="Li C.-Y."/>
            <person name="Huang L."/>
            <person name="Wang Z.-W."/>
            <person name="Zhao X."/>
            <person name="Zhong W.-Y."/>
            <person name="Peng D.-H."/>
            <person name="Ahmad S."/>
            <person name="Lan S."/>
            <person name="Zhang J.-S."/>
            <person name="Tsai W.-C."/>
            <person name="Van De Peer Y."/>
            <person name="Liu Z.-J."/>
        </authorList>
    </citation>
    <scope>NUCLEOTIDE SEQUENCE</scope>
    <source>
        <strain evidence="3">CP</strain>
        <tissue evidence="3">Leaves</tissue>
    </source>
</reference>
<dbReference type="SUPFAM" id="SSF52058">
    <property type="entry name" value="L domain-like"/>
    <property type="match status" value="1"/>
</dbReference>
<evidence type="ECO:0000256" key="1">
    <source>
        <dbReference type="ARBA" id="ARBA00022737"/>
    </source>
</evidence>